<keyword evidence="4" id="KW-1185">Reference proteome</keyword>
<keyword evidence="2" id="KW-0472">Membrane</keyword>
<feature type="compositionally biased region" description="Basic residues" evidence="1">
    <location>
        <begin position="36"/>
        <end position="54"/>
    </location>
</feature>
<feature type="transmembrane region" description="Helical" evidence="2">
    <location>
        <begin position="250"/>
        <end position="272"/>
    </location>
</feature>
<evidence type="ECO:0000256" key="1">
    <source>
        <dbReference type="SAM" id="MobiDB-lite"/>
    </source>
</evidence>
<feature type="transmembrane region" description="Helical" evidence="2">
    <location>
        <begin position="393"/>
        <end position="413"/>
    </location>
</feature>
<feature type="transmembrane region" description="Helical" evidence="2">
    <location>
        <begin position="194"/>
        <end position="218"/>
    </location>
</feature>
<dbReference type="EMBL" id="JBBJCI010000115">
    <property type="protein sequence ID" value="KAK7248280.1"/>
    <property type="molecule type" value="Genomic_DNA"/>
</dbReference>
<dbReference type="Proteomes" id="UP001363151">
    <property type="component" value="Unassembled WGS sequence"/>
</dbReference>
<feature type="region of interest" description="Disordered" evidence="1">
    <location>
        <begin position="1"/>
        <end position="89"/>
    </location>
</feature>
<reference evidence="3 4" key="1">
    <citation type="submission" date="2024-03" db="EMBL/GenBank/DDBJ databases">
        <title>Aureococcus anophagefferens CCMP1851 and Kratosvirus quantuckense: Draft genome of a second virus-susceptible host strain in the model system.</title>
        <authorList>
            <person name="Chase E."/>
            <person name="Truchon A.R."/>
            <person name="Schepens W."/>
            <person name="Wilhelm S.W."/>
        </authorList>
    </citation>
    <scope>NUCLEOTIDE SEQUENCE [LARGE SCALE GENOMIC DNA]</scope>
    <source>
        <strain evidence="3 4">CCMP1851</strain>
    </source>
</reference>
<keyword evidence="2" id="KW-0812">Transmembrane</keyword>
<comment type="caution">
    <text evidence="3">The sequence shown here is derived from an EMBL/GenBank/DDBJ whole genome shotgun (WGS) entry which is preliminary data.</text>
</comment>
<accession>A0ABR1G4K8</accession>
<proteinExistence type="predicted"/>
<feature type="compositionally biased region" description="Polar residues" evidence="1">
    <location>
        <begin position="26"/>
        <end position="35"/>
    </location>
</feature>
<keyword evidence="2" id="KW-1133">Transmembrane helix</keyword>
<evidence type="ECO:0000313" key="3">
    <source>
        <dbReference type="EMBL" id="KAK7248280.1"/>
    </source>
</evidence>
<feature type="transmembrane region" description="Helical" evidence="2">
    <location>
        <begin position="130"/>
        <end position="154"/>
    </location>
</feature>
<gene>
    <name evidence="3" type="ORF">SO694_0022907</name>
</gene>
<evidence type="ECO:0000313" key="4">
    <source>
        <dbReference type="Proteomes" id="UP001363151"/>
    </source>
</evidence>
<evidence type="ECO:0000256" key="2">
    <source>
        <dbReference type="SAM" id="Phobius"/>
    </source>
</evidence>
<organism evidence="3 4">
    <name type="scientific">Aureococcus anophagefferens</name>
    <name type="common">Harmful bloom alga</name>
    <dbReference type="NCBI Taxonomy" id="44056"/>
    <lineage>
        <taxon>Eukaryota</taxon>
        <taxon>Sar</taxon>
        <taxon>Stramenopiles</taxon>
        <taxon>Ochrophyta</taxon>
        <taxon>Pelagophyceae</taxon>
        <taxon>Pelagomonadales</taxon>
        <taxon>Pelagomonadaceae</taxon>
        <taxon>Aureococcus</taxon>
    </lineage>
</organism>
<name>A0ABR1G4K8_AURAN</name>
<sequence>MMSCFNGQEAPADGEGVDLMELPAQDEQNTITRLTRPSRKAAKKARKTAVKKKARTEEIMVSEDSADDDEAADAAGDGGGDARDGAGDADAVSGLRDALRESASGGFYSTVQYNLVREAQAGTRSLSPGLVAQALVAMALLLLSIVALGAVWFAQSADFSWYNYLEDDEYMAYLYPQGPPQPSRTDALNPNGRILYFGVPVFVFITLVATAVSITFELEGAIESLIISAGLLSSTFVDGGRVTLPRTFAAWTYVTLAFLVQQLRLLLALVMVEQTIQIVGTSDGPLNILLNATALMHSVYGDLFAGREAAALEARRAAGALGPCPLDRVAKTVCSSPWVWLQPVVQGLSLAGVAITVLVGEVAMQRQTSKGRIVIADDYIYEKHPSVANTYQVCQLVTAVILCVVVNWSACYATRNLKLAVASTVLDFLALMVIYAVLYEWVIGQLLWFGKSAETDSFIWGFQRLYRSRGSDAVLDTGSVVNGD</sequence>
<feature type="compositionally biased region" description="Acidic residues" evidence="1">
    <location>
        <begin position="60"/>
        <end position="72"/>
    </location>
</feature>
<feature type="transmembrane region" description="Helical" evidence="2">
    <location>
        <begin position="419"/>
        <end position="442"/>
    </location>
</feature>
<protein>
    <submittedName>
        <fullName evidence="3">Uncharacterized protein</fullName>
    </submittedName>
</protein>